<proteinExistence type="predicted"/>
<evidence type="ECO:0000313" key="3">
    <source>
        <dbReference type="EMBL" id="GAA1699621.1"/>
    </source>
</evidence>
<feature type="compositionally biased region" description="Gly residues" evidence="1">
    <location>
        <begin position="207"/>
        <end position="233"/>
    </location>
</feature>
<dbReference type="Gene3D" id="1.10.10.10">
    <property type="entry name" value="Winged helix-like DNA-binding domain superfamily/Winged helix DNA-binding domain"/>
    <property type="match status" value="1"/>
</dbReference>
<keyword evidence="4" id="KW-1185">Reference proteome</keyword>
<feature type="domain" description="RNA polymerase sigma-70 region 4" evidence="2">
    <location>
        <begin position="95"/>
        <end position="143"/>
    </location>
</feature>
<dbReference type="EMBL" id="BAAALR010000051">
    <property type="protein sequence ID" value="GAA1699621.1"/>
    <property type="molecule type" value="Genomic_DNA"/>
</dbReference>
<dbReference type="InterPro" id="IPR036388">
    <property type="entry name" value="WH-like_DNA-bd_sf"/>
</dbReference>
<feature type="compositionally biased region" description="Low complexity" evidence="1">
    <location>
        <begin position="165"/>
        <end position="178"/>
    </location>
</feature>
<dbReference type="SUPFAM" id="SSF88659">
    <property type="entry name" value="Sigma3 and sigma4 domains of RNA polymerase sigma factors"/>
    <property type="match status" value="1"/>
</dbReference>
<dbReference type="Proteomes" id="UP001499947">
    <property type="component" value="Unassembled WGS sequence"/>
</dbReference>
<dbReference type="CDD" id="cd06171">
    <property type="entry name" value="Sigma70_r4"/>
    <property type="match status" value="1"/>
</dbReference>
<feature type="region of interest" description="Disordered" evidence="1">
    <location>
        <begin position="144"/>
        <end position="233"/>
    </location>
</feature>
<evidence type="ECO:0000256" key="1">
    <source>
        <dbReference type="SAM" id="MobiDB-lite"/>
    </source>
</evidence>
<protein>
    <recommendedName>
        <fullName evidence="2">RNA polymerase sigma-70 region 4 domain-containing protein</fullName>
    </recommendedName>
</protein>
<evidence type="ECO:0000313" key="4">
    <source>
        <dbReference type="Proteomes" id="UP001499947"/>
    </source>
</evidence>
<feature type="compositionally biased region" description="Pro residues" evidence="1">
    <location>
        <begin position="179"/>
        <end position="190"/>
    </location>
</feature>
<dbReference type="Pfam" id="PF04545">
    <property type="entry name" value="Sigma70_r4"/>
    <property type="match status" value="1"/>
</dbReference>
<accession>A0ABP4U7C6</accession>
<organism evidence="3 4">
    <name type="scientific">Streptomyces yatensis</name>
    <dbReference type="NCBI Taxonomy" id="155177"/>
    <lineage>
        <taxon>Bacteria</taxon>
        <taxon>Bacillati</taxon>
        <taxon>Actinomycetota</taxon>
        <taxon>Actinomycetes</taxon>
        <taxon>Kitasatosporales</taxon>
        <taxon>Streptomycetaceae</taxon>
        <taxon>Streptomyces</taxon>
        <taxon>Streptomyces violaceusniger group</taxon>
    </lineage>
</organism>
<reference evidence="4" key="1">
    <citation type="journal article" date="2019" name="Int. J. Syst. Evol. Microbiol.">
        <title>The Global Catalogue of Microorganisms (GCM) 10K type strain sequencing project: providing services to taxonomists for standard genome sequencing and annotation.</title>
        <authorList>
            <consortium name="The Broad Institute Genomics Platform"/>
            <consortium name="The Broad Institute Genome Sequencing Center for Infectious Disease"/>
            <person name="Wu L."/>
            <person name="Ma J."/>
        </authorList>
    </citation>
    <scope>NUCLEOTIDE SEQUENCE [LARGE SCALE GENOMIC DNA]</scope>
    <source>
        <strain evidence="4">JCM 13244</strain>
    </source>
</reference>
<sequence length="233" mass="23667">MVRERRAARDGRRAREFEVFVAGAGGRLLHAAALLTAEPTGDTEAAERLLTAALARTYARWDRLRGEDPYDHTRRTLAALFAHRGHRYRHPRGGLLARLTPQERLVLVLRLYEGVAEEQTAAALGLPVERVRAICTRAVTAMRSAAPRRGATGRPPSAGTSASTGTPASAGQPQAAGTPPSPGAPPPSGTPPSAGHRTVTDAAEAGTGAGAGAGPGTGAGTGAGAGAGTGVAP</sequence>
<comment type="caution">
    <text evidence="3">The sequence shown here is derived from an EMBL/GenBank/DDBJ whole genome shotgun (WGS) entry which is preliminary data.</text>
</comment>
<evidence type="ECO:0000259" key="2">
    <source>
        <dbReference type="Pfam" id="PF04545"/>
    </source>
</evidence>
<name>A0ABP4U7C6_9ACTN</name>
<gene>
    <name evidence="3" type="ORF">GCM10009680_44990</name>
</gene>
<dbReference type="InterPro" id="IPR007630">
    <property type="entry name" value="RNA_pol_sigma70_r4"/>
</dbReference>
<dbReference type="InterPro" id="IPR013324">
    <property type="entry name" value="RNA_pol_sigma_r3/r4-like"/>
</dbReference>